<evidence type="ECO:0000313" key="3">
    <source>
        <dbReference type="Proteomes" id="UP000028093"/>
    </source>
</evidence>
<organism evidence="1 3">
    <name type="scientific">Streptococcus mitis</name>
    <dbReference type="NCBI Taxonomy" id="28037"/>
    <lineage>
        <taxon>Bacteria</taxon>
        <taxon>Bacillati</taxon>
        <taxon>Bacillota</taxon>
        <taxon>Bacilli</taxon>
        <taxon>Lactobacillales</taxon>
        <taxon>Streptococcaceae</taxon>
        <taxon>Streptococcus</taxon>
        <taxon>Streptococcus mitis group</taxon>
    </lineage>
</organism>
<proteinExistence type="predicted"/>
<evidence type="ECO:0000313" key="1">
    <source>
        <dbReference type="EMBL" id="KEQ32437.1"/>
    </source>
</evidence>
<reference evidence="2" key="3">
    <citation type="submission" date="2017-04" db="EMBL/GenBank/DDBJ databases">
        <authorList>
            <person name="Afonso C.L."/>
            <person name="Miller P.J."/>
            <person name="Scott M.A."/>
            <person name="Spackman E."/>
            <person name="Goraichik I."/>
            <person name="Dimitrov K.M."/>
            <person name="Suarez D.L."/>
            <person name="Swayne D.E."/>
        </authorList>
    </citation>
    <scope>NUCLEOTIDE SEQUENCE</scope>
    <source>
        <strain evidence="2">B_009152_10</strain>
    </source>
</reference>
<dbReference type="PATRIC" id="fig|28037.99.peg.1313"/>
<name>A0A081PP14_STRMT</name>
<gene>
    <name evidence="2" type="ORF">B7692_08505</name>
    <name evidence="1" type="ORF">SK1126_1399</name>
</gene>
<dbReference type="EMBL" id="NCVN01000081">
    <property type="protein sequence ID" value="ORP06113.1"/>
    <property type="molecule type" value="Genomic_DNA"/>
</dbReference>
<accession>A0A081PP14</accession>
<sequence length="102" mass="12554">MDKKGLQKLEDEHNRKLRDLERLEMDLDDDFHKFSRETDHLLEALSYACRDSSFAEIQPYIFEIENNLDSYHQLYKNRIENVLEARHQENKNFYRKLEEKDF</sequence>
<dbReference type="EMBL" id="JPFT01000006">
    <property type="protein sequence ID" value="KEQ32437.1"/>
    <property type="molecule type" value="Genomic_DNA"/>
</dbReference>
<reference evidence="1 3" key="1">
    <citation type="submission" date="2014-05" db="EMBL/GenBank/DDBJ databases">
        <authorList>
            <person name="Daugherty S.C."/>
            <person name="Tallon L.J."/>
            <person name="Sadzewicz L."/>
            <person name="Kilian M."/>
            <person name="Tettelin H."/>
        </authorList>
    </citation>
    <scope>NUCLEOTIDE SEQUENCE [LARGE SCALE GENOMIC DNA]</scope>
    <source>
        <strain evidence="1 3">SK1126</strain>
    </source>
</reference>
<dbReference type="AlphaFoldDB" id="A0A081PP14"/>
<reference evidence="2 4" key="2">
    <citation type="journal article" date="2016" name="Eur. J. Clin. Microbiol. Infect. Dis.">
        <title>Whole genome sequencing as a tool for phylogenetic analysis of clinical strains of Mitis group streptococci.</title>
        <authorList>
            <person name="Rasmussen L.H."/>
            <person name="Dargis R."/>
            <person name="Hojholt K."/>
            <person name="Christensen J.J."/>
            <person name="Skovgaard O."/>
            <person name="Justesen U.S."/>
            <person name="Rosenvinge F.S."/>
            <person name="Moser C."/>
            <person name="Lukjancenko O."/>
            <person name="Rasmussen S."/>
            <person name="Nielsen X.C."/>
        </authorList>
    </citation>
    <scope>NUCLEOTIDE SEQUENCE [LARGE SCALE GENOMIC DNA]</scope>
    <source>
        <strain evidence="2 4">B_009152_10</strain>
    </source>
</reference>
<dbReference type="Proteomes" id="UP000193206">
    <property type="component" value="Unassembled WGS sequence"/>
</dbReference>
<evidence type="ECO:0000313" key="4">
    <source>
        <dbReference type="Proteomes" id="UP000193206"/>
    </source>
</evidence>
<protein>
    <submittedName>
        <fullName evidence="1">Uncharacterized protein</fullName>
    </submittedName>
</protein>
<comment type="caution">
    <text evidence="1">The sequence shown here is derived from an EMBL/GenBank/DDBJ whole genome shotgun (WGS) entry which is preliminary data.</text>
</comment>
<dbReference type="RefSeq" id="WP_020902062.1">
    <property type="nucleotide sequence ID" value="NZ_JALDUX010000001.1"/>
</dbReference>
<dbReference type="Proteomes" id="UP000028093">
    <property type="component" value="Unassembled WGS sequence"/>
</dbReference>
<evidence type="ECO:0000313" key="2">
    <source>
        <dbReference type="EMBL" id="ORP06113.1"/>
    </source>
</evidence>